<evidence type="ECO:0000313" key="3">
    <source>
        <dbReference type="EMBL" id="CAK1578432.1"/>
    </source>
</evidence>
<gene>
    <name evidence="3" type="ORF">PARMNEM_LOCUS515</name>
</gene>
<reference evidence="3 4" key="1">
    <citation type="submission" date="2023-11" db="EMBL/GenBank/DDBJ databases">
        <authorList>
            <person name="Hedman E."/>
            <person name="Englund M."/>
            <person name="Stromberg M."/>
            <person name="Nyberg Akerstrom W."/>
            <person name="Nylinder S."/>
            <person name="Jareborg N."/>
            <person name="Kallberg Y."/>
            <person name="Kronander E."/>
        </authorList>
    </citation>
    <scope>NUCLEOTIDE SEQUENCE [LARGE SCALE GENOMIC DNA]</scope>
</reference>
<evidence type="ECO:0000256" key="1">
    <source>
        <dbReference type="ARBA" id="ARBA00022801"/>
    </source>
</evidence>
<keyword evidence="1" id="KW-0378">Hydrolase</keyword>
<dbReference type="PROSITE" id="PS50175">
    <property type="entry name" value="ASP_PROT_RETROV"/>
    <property type="match status" value="1"/>
</dbReference>
<dbReference type="InterPro" id="IPR001969">
    <property type="entry name" value="Aspartic_peptidase_AS"/>
</dbReference>
<dbReference type="PROSITE" id="PS00141">
    <property type="entry name" value="ASP_PROTEASE"/>
    <property type="match status" value="1"/>
</dbReference>
<feature type="domain" description="Peptidase A2" evidence="2">
    <location>
        <begin position="1"/>
        <end position="74"/>
    </location>
</feature>
<organism evidence="3 4">
    <name type="scientific">Parnassius mnemosyne</name>
    <name type="common">clouded apollo</name>
    <dbReference type="NCBI Taxonomy" id="213953"/>
    <lineage>
        <taxon>Eukaryota</taxon>
        <taxon>Metazoa</taxon>
        <taxon>Ecdysozoa</taxon>
        <taxon>Arthropoda</taxon>
        <taxon>Hexapoda</taxon>
        <taxon>Insecta</taxon>
        <taxon>Pterygota</taxon>
        <taxon>Neoptera</taxon>
        <taxon>Endopterygota</taxon>
        <taxon>Lepidoptera</taxon>
        <taxon>Glossata</taxon>
        <taxon>Ditrysia</taxon>
        <taxon>Papilionoidea</taxon>
        <taxon>Papilionidae</taxon>
        <taxon>Parnassiinae</taxon>
        <taxon>Parnassini</taxon>
        <taxon>Parnassius</taxon>
        <taxon>Driopa</taxon>
    </lineage>
</organism>
<dbReference type="GO" id="GO:0006508">
    <property type="term" value="P:proteolysis"/>
    <property type="evidence" value="ECO:0007669"/>
    <property type="project" value="InterPro"/>
</dbReference>
<accession>A0AAV1K961</accession>
<dbReference type="GO" id="GO:0004190">
    <property type="term" value="F:aspartic-type endopeptidase activity"/>
    <property type="evidence" value="ECO:0007669"/>
    <property type="project" value="InterPro"/>
</dbReference>
<sequence length="77" mass="8716">MHFLVDTGANVSVIPVTKTNRKYRNQVQINYKLFAANGTEINTYGVVTLELNLGLRRSFKWPFIICDVSKPIIGAIF</sequence>
<dbReference type="Proteomes" id="UP001314205">
    <property type="component" value="Unassembled WGS sequence"/>
</dbReference>
<dbReference type="InterPro" id="IPR021109">
    <property type="entry name" value="Peptidase_aspartic_dom_sf"/>
</dbReference>
<protein>
    <recommendedName>
        <fullName evidence="2">Peptidase A2 domain-containing protein</fullName>
    </recommendedName>
</protein>
<name>A0AAV1K961_9NEOP</name>
<comment type="caution">
    <text evidence="3">The sequence shown here is derived from an EMBL/GenBank/DDBJ whole genome shotgun (WGS) entry which is preliminary data.</text>
</comment>
<dbReference type="InterPro" id="IPR001995">
    <property type="entry name" value="Peptidase_A2_cat"/>
</dbReference>
<proteinExistence type="predicted"/>
<evidence type="ECO:0000259" key="2">
    <source>
        <dbReference type="PROSITE" id="PS50175"/>
    </source>
</evidence>
<dbReference type="AlphaFoldDB" id="A0AAV1K961"/>
<dbReference type="SUPFAM" id="SSF50630">
    <property type="entry name" value="Acid proteases"/>
    <property type="match status" value="1"/>
</dbReference>
<keyword evidence="4" id="KW-1185">Reference proteome</keyword>
<evidence type="ECO:0000313" key="4">
    <source>
        <dbReference type="Proteomes" id="UP001314205"/>
    </source>
</evidence>
<dbReference type="EMBL" id="CAVLGL010000001">
    <property type="protein sequence ID" value="CAK1578432.1"/>
    <property type="molecule type" value="Genomic_DNA"/>
</dbReference>